<evidence type="ECO:0000313" key="2">
    <source>
        <dbReference type="EMBL" id="ELR10316.1"/>
    </source>
</evidence>
<evidence type="ECO:0000256" key="1">
    <source>
        <dbReference type="SAM" id="MobiDB-lite"/>
    </source>
</evidence>
<dbReference type="VEuPathDB" id="FungiDB:GMDG_08736"/>
<protein>
    <submittedName>
        <fullName evidence="2">Uncharacterized protein</fullName>
    </submittedName>
</protein>
<dbReference type="Proteomes" id="UP000011064">
    <property type="component" value="Unassembled WGS sequence"/>
</dbReference>
<reference evidence="3" key="1">
    <citation type="submission" date="2010-09" db="EMBL/GenBank/DDBJ databases">
        <title>The genome sequence of Geomyces destructans 20631-21.</title>
        <authorList>
            <consortium name="The Broad Institute Genome Sequencing Platform"/>
            <person name="Cuomo C.A."/>
            <person name="Blehert D.S."/>
            <person name="Lorch J.M."/>
            <person name="Young S.K."/>
            <person name="Zeng Q."/>
            <person name="Gargeya S."/>
            <person name="Fitzgerald M."/>
            <person name="Haas B."/>
            <person name="Abouelleil A."/>
            <person name="Alvarado L."/>
            <person name="Arachchi H.M."/>
            <person name="Berlin A."/>
            <person name="Brown A."/>
            <person name="Chapman S.B."/>
            <person name="Chen Z."/>
            <person name="Dunbar C."/>
            <person name="Freedman E."/>
            <person name="Gearin G."/>
            <person name="Gellesch M."/>
            <person name="Goldberg J."/>
            <person name="Griggs A."/>
            <person name="Gujja S."/>
            <person name="Heiman D."/>
            <person name="Howarth C."/>
            <person name="Larson L."/>
            <person name="Lui A."/>
            <person name="MacDonald P.J.P."/>
            <person name="Montmayeur A."/>
            <person name="Murphy C."/>
            <person name="Neiman D."/>
            <person name="Pearson M."/>
            <person name="Priest M."/>
            <person name="Roberts A."/>
            <person name="Saif S."/>
            <person name="Shea T."/>
            <person name="Shenoy N."/>
            <person name="Sisk P."/>
            <person name="Stolte C."/>
            <person name="Sykes S."/>
            <person name="Wortman J."/>
            <person name="Nusbaum C."/>
            <person name="Birren B."/>
        </authorList>
    </citation>
    <scope>NUCLEOTIDE SEQUENCE [LARGE SCALE GENOMIC DNA]</scope>
    <source>
        <strain evidence="3">ATCC MYA-4855 / 20631-21</strain>
    </source>
</reference>
<organism evidence="2 3">
    <name type="scientific">Pseudogymnoascus destructans (strain ATCC MYA-4855 / 20631-21)</name>
    <name type="common">Bat white-nose syndrome fungus</name>
    <name type="synonym">Geomyces destructans</name>
    <dbReference type="NCBI Taxonomy" id="658429"/>
    <lineage>
        <taxon>Eukaryota</taxon>
        <taxon>Fungi</taxon>
        <taxon>Dikarya</taxon>
        <taxon>Ascomycota</taxon>
        <taxon>Pezizomycotina</taxon>
        <taxon>Leotiomycetes</taxon>
        <taxon>Thelebolales</taxon>
        <taxon>Thelebolaceae</taxon>
        <taxon>Pseudogymnoascus</taxon>
    </lineage>
</organism>
<gene>
    <name evidence="2" type="ORF">GMDG_08736</name>
</gene>
<feature type="compositionally biased region" description="Polar residues" evidence="1">
    <location>
        <begin position="16"/>
        <end position="34"/>
    </location>
</feature>
<dbReference type="AlphaFoldDB" id="L8GDV4"/>
<feature type="compositionally biased region" description="Low complexity" evidence="1">
    <location>
        <begin position="1"/>
        <end position="13"/>
    </location>
</feature>
<dbReference type="EMBL" id="GL574049">
    <property type="protein sequence ID" value="ELR10316.1"/>
    <property type="molecule type" value="Genomic_DNA"/>
</dbReference>
<proteinExistence type="predicted"/>
<accession>L8GDV4</accession>
<feature type="region of interest" description="Disordered" evidence="1">
    <location>
        <begin position="1"/>
        <end position="38"/>
    </location>
</feature>
<sequence>MRGVASSAARRAANYSPRNQGSFHQSQQLPTKPNTEPHKKTYWDARRVLHGAVPTLRAGREPDAYGQLKSTPVPTGAWKSIALDFIVRLNPTGFGPKAAQIEHAEGNRKVPGEGGNRHLRYFFGIWIPLAKPKLSPSRQRAPITYSFVQIVDILYNQLVDDQETDGEWPLTGLRGRFVGIVVVK</sequence>
<dbReference type="HOGENOM" id="CLU_1468801_0_0_1"/>
<keyword evidence="3" id="KW-1185">Reference proteome</keyword>
<dbReference type="InParanoid" id="L8GDV4"/>
<name>L8GDV4_PSED2</name>
<evidence type="ECO:0000313" key="3">
    <source>
        <dbReference type="Proteomes" id="UP000011064"/>
    </source>
</evidence>